<evidence type="ECO:0000256" key="3">
    <source>
        <dbReference type="ARBA" id="ARBA00023163"/>
    </source>
</evidence>
<evidence type="ECO:0000256" key="1">
    <source>
        <dbReference type="ARBA" id="ARBA00023015"/>
    </source>
</evidence>
<dbReference type="PANTHER" id="PTHR43133:SF66">
    <property type="entry name" value="ECF RNA POLYMERASE SIGMA FACTOR SIGK"/>
    <property type="match status" value="1"/>
</dbReference>
<evidence type="ECO:0000256" key="2">
    <source>
        <dbReference type="ARBA" id="ARBA00023082"/>
    </source>
</evidence>
<dbReference type="Proteomes" id="UP001589643">
    <property type="component" value="Unassembled WGS sequence"/>
</dbReference>
<gene>
    <name evidence="5" type="ORF">AB7P39_14945</name>
</gene>
<dbReference type="RefSeq" id="WP_378720039.1">
    <property type="nucleotide sequence ID" value="NZ_JBHLHV010000003.1"/>
</dbReference>
<dbReference type="InterPro" id="IPR039425">
    <property type="entry name" value="RNA_pol_sigma-70-like"/>
</dbReference>
<proteinExistence type="predicted"/>
<dbReference type="SUPFAM" id="SSF88946">
    <property type="entry name" value="Sigma2 domain of RNA polymerase sigma factors"/>
    <property type="match status" value="1"/>
</dbReference>
<keyword evidence="6" id="KW-1185">Reference proteome</keyword>
<evidence type="ECO:0000313" key="6">
    <source>
        <dbReference type="Proteomes" id="UP001589643"/>
    </source>
</evidence>
<dbReference type="Pfam" id="PF04542">
    <property type="entry name" value="Sigma70_r2"/>
    <property type="match status" value="1"/>
</dbReference>
<evidence type="ECO:0000259" key="4">
    <source>
        <dbReference type="Pfam" id="PF04542"/>
    </source>
</evidence>
<protein>
    <submittedName>
        <fullName evidence="5">Sigma factor</fullName>
    </submittedName>
</protein>
<keyword evidence="2" id="KW-0731">Sigma factor</keyword>
<accession>A0ABV5EVZ8</accession>
<keyword evidence="1" id="KW-0805">Transcription regulation</keyword>
<keyword evidence="3" id="KW-0804">Transcription</keyword>
<organism evidence="5 6">
    <name type="scientific">Microbacterium plantarum</name>
    <dbReference type="NCBI Taxonomy" id="1816425"/>
    <lineage>
        <taxon>Bacteria</taxon>
        <taxon>Bacillati</taxon>
        <taxon>Actinomycetota</taxon>
        <taxon>Actinomycetes</taxon>
        <taxon>Micrococcales</taxon>
        <taxon>Microbacteriaceae</taxon>
        <taxon>Microbacterium</taxon>
    </lineage>
</organism>
<sequence>MTDLLAPDTAADEPARPGSDAELGALLTAVAAGDRAALADLYDATSAAAFGLALRLTANRAAAEEVVREAFLTVWRDARRYDPGAGPVRAWILGHLRRCVLDRGGLAGLREALTRVRETSGPA</sequence>
<dbReference type="InterPro" id="IPR013325">
    <property type="entry name" value="RNA_pol_sigma_r2"/>
</dbReference>
<dbReference type="InterPro" id="IPR007627">
    <property type="entry name" value="RNA_pol_sigma70_r2"/>
</dbReference>
<dbReference type="PANTHER" id="PTHR43133">
    <property type="entry name" value="RNA POLYMERASE ECF-TYPE SIGMA FACTO"/>
    <property type="match status" value="1"/>
</dbReference>
<reference evidence="5 6" key="1">
    <citation type="submission" date="2024-08" db="EMBL/GenBank/DDBJ databases">
        <title>Heavy metals resistant antinobacteria isolated from wastewater.</title>
        <authorList>
            <person name="Roman Ponce B."/>
            <person name="Blanco Mercado M.A."/>
            <person name="Avila Aldana I.N."/>
            <person name="Morales Arrieta S."/>
        </authorList>
    </citation>
    <scope>NUCLEOTIDE SEQUENCE [LARGE SCALE GENOMIC DNA]</scope>
    <source>
        <strain evidence="6">sma-1</strain>
    </source>
</reference>
<comment type="caution">
    <text evidence="5">The sequence shown here is derived from an EMBL/GenBank/DDBJ whole genome shotgun (WGS) entry which is preliminary data.</text>
</comment>
<dbReference type="Gene3D" id="1.10.1740.10">
    <property type="match status" value="1"/>
</dbReference>
<evidence type="ECO:0000313" key="5">
    <source>
        <dbReference type="EMBL" id="MFB8894145.1"/>
    </source>
</evidence>
<dbReference type="EMBL" id="JBHLHV010000003">
    <property type="protein sequence ID" value="MFB8894145.1"/>
    <property type="molecule type" value="Genomic_DNA"/>
</dbReference>
<feature type="domain" description="RNA polymerase sigma-70 region 2" evidence="4">
    <location>
        <begin position="41"/>
        <end position="103"/>
    </location>
</feature>
<name>A0ABV5EVZ8_9MICO</name>